<dbReference type="Gene3D" id="3.40.50.720">
    <property type="entry name" value="NAD(P)-binding Rossmann-like Domain"/>
    <property type="match status" value="1"/>
</dbReference>
<reference evidence="2 3" key="1">
    <citation type="submission" date="2016-12" db="EMBL/GenBank/DDBJ databases">
        <title>The genome of dimorphic prosthecate Glycocaulis alkaliphilus 6b-8t, isolated from crude oil dictates its adaptability in petroleum environments.</title>
        <authorList>
            <person name="Wu X.-L."/>
            <person name="Geng S."/>
        </authorList>
    </citation>
    <scope>NUCLEOTIDE SEQUENCE [LARGE SCALE GENOMIC DNA]</scope>
    <source>
        <strain evidence="2 3">6B-8</strain>
    </source>
</reference>
<dbReference type="PIRSF" id="PIRSF001439">
    <property type="entry name" value="CryM"/>
    <property type="match status" value="1"/>
</dbReference>
<evidence type="ECO:0000313" key="3">
    <source>
        <dbReference type="Proteomes" id="UP000286954"/>
    </source>
</evidence>
<organism evidence="2 3">
    <name type="scientific">Glycocaulis alkaliphilus</name>
    <dbReference type="NCBI Taxonomy" id="1434191"/>
    <lineage>
        <taxon>Bacteria</taxon>
        <taxon>Pseudomonadati</taxon>
        <taxon>Pseudomonadota</taxon>
        <taxon>Alphaproteobacteria</taxon>
        <taxon>Maricaulales</taxon>
        <taxon>Maricaulaceae</taxon>
        <taxon>Glycocaulis</taxon>
    </lineage>
</organism>
<dbReference type="Proteomes" id="UP000286954">
    <property type="component" value="Chromosome"/>
</dbReference>
<dbReference type="RefSeq" id="WP_127567845.1">
    <property type="nucleotide sequence ID" value="NZ_BMFB01000001.1"/>
</dbReference>
<dbReference type="InterPro" id="IPR023401">
    <property type="entry name" value="ODC_N"/>
</dbReference>
<dbReference type="GO" id="GO:0019752">
    <property type="term" value="P:carboxylic acid metabolic process"/>
    <property type="evidence" value="ECO:0007669"/>
    <property type="project" value="UniProtKB-ARBA"/>
</dbReference>
<dbReference type="Gene3D" id="3.30.1780.10">
    <property type="entry name" value="ornithine cyclodeaminase, domain 1"/>
    <property type="match status" value="1"/>
</dbReference>
<accession>A0A3T0EB40</accession>
<dbReference type="GO" id="GO:0005737">
    <property type="term" value="C:cytoplasm"/>
    <property type="evidence" value="ECO:0007669"/>
    <property type="project" value="TreeGrafter"/>
</dbReference>
<proteinExistence type="inferred from homology"/>
<gene>
    <name evidence="2" type="ORF">X907_2174</name>
</gene>
<dbReference type="GO" id="GO:0042562">
    <property type="term" value="F:hormone binding"/>
    <property type="evidence" value="ECO:0007669"/>
    <property type="project" value="TreeGrafter"/>
</dbReference>
<dbReference type="OrthoDB" id="9785971at2"/>
<dbReference type="EMBL" id="CP018911">
    <property type="protein sequence ID" value="AZU04695.1"/>
    <property type="molecule type" value="Genomic_DNA"/>
</dbReference>
<dbReference type="InterPro" id="IPR003462">
    <property type="entry name" value="ODC_Mu_crystall"/>
</dbReference>
<keyword evidence="3" id="KW-1185">Reference proteome</keyword>
<evidence type="ECO:0000256" key="1">
    <source>
        <dbReference type="ARBA" id="ARBA00008903"/>
    </source>
</evidence>
<dbReference type="FunFam" id="3.40.50.720:FF:000311">
    <property type="entry name" value="Ornithine cyclodeaminase"/>
    <property type="match status" value="1"/>
</dbReference>
<dbReference type="GO" id="GO:0016491">
    <property type="term" value="F:oxidoreductase activity"/>
    <property type="evidence" value="ECO:0007669"/>
    <property type="project" value="UniProtKB-ARBA"/>
</dbReference>
<dbReference type="PANTHER" id="PTHR13812:SF19">
    <property type="entry name" value="KETIMINE REDUCTASE MU-CRYSTALLIN"/>
    <property type="match status" value="1"/>
</dbReference>
<protein>
    <submittedName>
        <fullName evidence="2">Ornithine cyclodeaminase/mu-crystallin family protein</fullName>
    </submittedName>
</protein>
<comment type="similarity">
    <text evidence="1">Belongs to the ornithine cyclodeaminase/mu-crystallin family.</text>
</comment>
<dbReference type="SUPFAM" id="SSF51735">
    <property type="entry name" value="NAD(P)-binding Rossmann-fold domains"/>
    <property type="match status" value="1"/>
</dbReference>
<dbReference type="InterPro" id="IPR036291">
    <property type="entry name" value="NAD(P)-bd_dom_sf"/>
</dbReference>
<dbReference type="PANTHER" id="PTHR13812">
    <property type="entry name" value="KETIMINE REDUCTASE MU-CRYSTALLIN"/>
    <property type="match status" value="1"/>
</dbReference>
<dbReference type="Pfam" id="PF02423">
    <property type="entry name" value="OCD_Mu_crystall"/>
    <property type="match status" value="1"/>
</dbReference>
<sequence>MIILDREFVRQHLTYEACIPLMRAAMIALSRGETIQPLRSILKLADGHMFGIMPGAMGESGSFGAKLVSVFPENASLGRQSHQGVVLVFDAETGAPTGLVQAGEVTAIRTAAASAAATDALARPDAASLAILGCGEQAGTHLEAISKVRELKRVTVWGRSLIKAQSFAARMSRKTGLAVTASPTVQACVEDAGIICTVTAAQEPILKRDWVSRGAHINLVGSSYAGPAEIDTPLVVASRFIADYRPGVLAQGAEFLRAKEAGLIGDNHIHAEIGEVFDGKAEGRANRDDITAYKSLGHVVQDLASAAFLLERAGQLGMKPVSF</sequence>
<dbReference type="AlphaFoldDB" id="A0A3T0EB40"/>
<name>A0A3T0EB40_9PROT</name>
<dbReference type="KEGG" id="gak:X907_2174"/>
<evidence type="ECO:0000313" key="2">
    <source>
        <dbReference type="EMBL" id="AZU04695.1"/>
    </source>
</evidence>